<keyword evidence="1" id="KW-0560">Oxidoreductase</keyword>
<dbReference type="InterPro" id="IPR016162">
    <property type="entry name" value="Ald_DH_N"/>
</dbReference>
<dbReference type="InterPro" id="IPR015590">
    <property type="entry name" value="Aldehyde_DH_dom"/>
</dbReference>
<dbReference type="Pfam" id="PF00171">
    <property type="entry name" value="Aldedh"/>
    <property type="match status" value="1"/>
</dbReference>
<dbReference type="PANTHER" id="PTHR43111:SF1">
    <property type="entry name" value="ALDEHYDE DEHYDROGENASE B-RELATED"/>
    <property type="match status" value="1"/>
</dbReference>
<reference evidence="3 4" key="1">
    <citation type="submission" date="2014-03" db="EMBL/GenBank/DDBJ databases">
        <title>Genome sequence of Bordetella holmseii.</title>
        <authorList>
            <person name="Harvill E."/>
            <person name="Goodfield L.L."/>
            <person name="Ivanov Y."/>
            <person name="Meyer J.A."/>
            <person name="Newth C."/>
            <person name="Cassiday P."/>
            <person name="Tondella M.L."/>
            <person name="Liao P."/>
            <person name="Zimmerman J."/>
            <person name="Meert K."/>
            <person name="Wessel D."/>
            <person name="Berger J."/>
            <person name="Dean J.M."/>
            <person name="Holubkov R."/>
            <person name="Burr J."/>
            <person name="Liu T."/>
            <person name="Brinkac L.M."/>
            <person name="Sanka R."/>
            <person name="Kim M."/>
            <person name="Losada L."/>
        </authorList>
    </citation>
    <scope>NUCLEOTIDE SEQUENCE [LARGE SCALE GENOMIC DNA]</scope>
    <source>
        <strain evidence="3 4">CDC-H585-BH</strain>
    </source>
</reference>
<dbReference type="Gene3D" id="3.40.605.10">
    <property type="entry name" value="Aldehyde Dehydrogenase, Chain A, domain 1"/>
    <property type="match status" value="1"/>
</dbReference>
<dbReference type="GO" id="GO:0016620">
    <property type="term" value="F:oxidoreductase activity, acting on the aldehyde or oxo group of donors, NAD or NADP as acceptor"/>
    <property type="evidence" value="ECO:0007669"/>
    <property type="project" value="InterPro"/>
</dbReference>
<accession>A0A158M786</accession>
<dbReference type="Gene3D" id="3.40.309.10">
    <property type="entry name" value="Aldehyde Dehydrogenase, Chain A, domain 2"/>
    <property type="match status" value="1"/>
</dbReference>
<dbReference type="InterPro" id="IPR016161">
    <property type="entry name" value="Ald_DH/histidinol_DH"/>
</dbReference>
<evidence type="ECO:0000259" key="2">
    <source>
        <dbReference type="Pfam" id="PF00171"/>
    </source>
</evidence>
<evidence type="ECO:0000313" key="4">
    <source>
        <dbReference type="Proteomes" id="UP000026682"/>
    </source>
</evidence>
<dbReference type="GeneID" id="93121230"/>
<evidence type="ECO:0000313" key="3">
    <source>
        <dbReference type="EMBL" id="KAK95561.1"/>
    </source>
</evidence>
<dbReference type="PANTHER" id="PTHR43111">
    <property type="entry name" value="ALDEHYDE DEHYDROGENASE B-RELATED"/>
    <property type="match status" value="1"/>
</dbReference>
<dbReference type="SUPFAM" id="SSF53720">
    <property type="entry name" value="ALDH-like"/>
    <property type="match status" value="1"/>
</dbReference>
<dbReference type="NCBIfam" id="NF008868">
    <property type="entry name" value="PRK11903.1"/>
    <property type="match status" value="1"/>
</dbReference>
<proteinExistence type="predicted"/>
<comment type="caution">
    <text evidence="3">The sequence shown here is derived from an EMBL/GenBank/DDBJ whole genome shotgun (WGS) entry which is preliminary data.</text>
</comment>
<dbReference type="STRING" id="35814.BBB42_02860"/>
<organism evidence="3 4">
    <name type="scientific">Bordetella holmesii CDC-H585-BH</name>
    <dbReference type="NCBI Taxonomy" id="1331206"/>
    <lineage>
        <taxon>Bacteria</taxon>
        <taxon>Pseudomonadati</taxon>
        <taxon>Pseudomonadota</taxon>
        <taxon>Betaproteobacteria</taxon>
        <taxon>Burkholderiales</taxon>
        <taxon>Alcaligenaceae</taxon>
        <taxon>Bordetella</taxon>
    </lineage>
</organism>
<sequence>MHILENYVAGQWRRGEGQPATLRDPVRGTVLAGASSAGLDLPAAFAWAREQGGAGLRALSYAQRAALLSRVGEVLSANREKYFDIALANSGTVQADSAIDIDGAIYTVGYYAKQGSRLTEDAWRMDGAAEALARDDAYAVRHVWTAARGLALFINAFNFPSWGLWEKAAPALLSGVPIVIKPATSTAWLTHEMVADVVKAAALPEGAISLICGGSAGLLNALRPLDLLSFTGSADTAAQLRAHPALMQGGVRLNAETDSVNSAILGPDAAVGSPAFDALVREVVREMRAKSGQKCTAIRRIMVPAEHYDAVAQAVSAQLARITVGDPRNPDVKMGSLVSRVQFDHVQSGLSTLRSATHVLFDGATQPLIDADPAIAACMAPTLLGSREPQALLHRTEVFGPVATLMPYRDTAQAWAMARQGEGSLVASLYSDDTTFLAQGAQALAESHGRVHLVTPEAAKAHTGHGNVMPQSLHGGPGRAGGGQELGGLRAMEFYHRRSAVQGAPARLEALPSARVQEFAS</sequence>
<dbReference type="Proteomes" id="UP000026682">
    <property type="component" value="Unassembled WGS sequence"/>
</dbReference>
<evidence type="ECO:0000256" key="1">
    <source>
        <dbReference type="ARBA" id="ARBA00023002"/>
    </source>
</evidence>
<feature type="domain" description="Aldehyde dehydrogenase" evidence="2">
    <location>
        <begin position="12"/>
        <end position="495"/>
    </location>
</feature>
<dbReference type="InterPro" id="IPR016163">
    <property type="entry name" value="Ald_DH_C"/>
</dbReference>
<protein>
    <submittedName>
        <fullName evidence="3">Putative phenylacetic acid degradation protein paaN</fullName>
    </submittedName>
</protein>
<dbReference type="AlphaFoldDB" id="A0A158M786"/>
<dbReference type="EMBL" id="JFZZ01000052">
    <property type="protein sequence ID" value="KAK95561.1"/>
    <property type="molecule type" value="Genomic_DNA"/>
</dbReference>
<gene>
    <name evidence="3" type="ORF">L497_3662</name>
</gene>
<name>A0A158M786_9BORD</name>
<dbReference type="PATRIC" id="fig|1331206.3.peg.1479"/>
<dbReference type="RefSeq" id="WP_005018562.1">
    <property type="nucleotide sequence ID" value="NZ_JFZZ01000052.1"/>
</dbReference>